<gene>
    <name evidence="1" type="ORF">PVAP13_5KG084800</name>
    <name evidence="2" type="ORF">PVAP13_5KG087948</name>
</gene>
<evidence type="ECO:0000313" key="3">
    <source>
        <dbReference type="Proteomes" id="UP000823388"/>
    </source>
</evidence>
<reference evidence="1" key="1">
    <citation type="submission" date="2020-05" db="EMBL/GenBank/DDBJ databases">
        <title>WGS assembly of Panicum virgatum.</title>
        <authorList>
            <person name="Lovell J.T."/>
            <person name="Jenkins J."/>
            <person name="Shu S."/>
            <person name="Juenger T.E."/>
            <person name="Schmutz J."/>
        </authorList>
    </citation>
    <scope>NUCLEOTIDE SEQUENCE</scope>
    <source>
        <strain evidence="1">AP13</strain>
    </source>
</reference>
<dbReference type="AlphaFoldDB" id="A0A8T0SET4"/>
<comment type="caution">
    <text evidence="1">The sequence shown here is derived from an EMBL/GenBank/DDBJ whole genome shotgun (WGS) entry which is preliminary data.</text>
</comment>
<sequence>MTLGAAASLLRAEGAGAGAATLGSVANVYASVEKMDAAYLQGPEARDALLVNDSLPSGPSTRLLPTTSSAAAAAASTSTTEAPTYCSMCPPPGMHMPAPLAGQTYLPYQYQNPYYAPTPAPAPAPAPESGVALLPPPDAGLALLPPSLYRCHACHALGSPQGSRGFVQGVASYTVMDDLTVAPASTASTLALLRRLGVKDLDAVEERTVTVGRKECLEILKVSLQSKTVLTDVFLAKTTNKRARTAGDENDDDAAGISNSE</sequence>
<protein>
    <submittedName>
        <fullName evidence="1">Uncharacterized protein</fullName>
    </submittedName>
</protein>
<dbReference type="EMBL" id="CM029045">
    <property type="protein sequence ID" value="KAG2595589.1"/>
    <property type="molecule type" value="Genomic_DNA"/>
</dbReference>
<proteinExistence type="predicted"/>
<evidence type="ECO:0000313" key="1">
    <source>
        <dbReference type="EMBL" id="KAG2595585.1"/>
    </source>
</evidence>
<dbReference type="PANTHER" id="PTHR33103">
    <property type="entry name" value="OS01G0153900 PROTEIN"/>
    <property type="match status" value="1"/>
</dbReference>
<keyword evidence="3" id="KW-1185">Reference proteome</keyword>
<organism evidence="1 3">
    <name type="scientific">Panicum virgatum</name>
    <name type="common">Blackwell switchgrass</name>
    <dbReference type="NCBI Taxonomy" id="38727"/>
    <lineage>
        <taxon>Eukaryota</taxon>
        <taxon>Viridiplantae</taxon>
        <taxon>Streptophyta</taxon>
        <taxon>Embryophyta</taxon>
        <taxon>Tracheophyta</taxon>
        <taxon>Spermatophyta</taxon>
        <taxon>Magnoliopsida</taxon>
        <taxon>Liliopsida</taxon>
        <taxon>Poales</taxon>
        <taxon>Poaceae</taxon>
        <taxon>PACMAD clade</taxon>
        <taxon>Panicoideae</taxon>
        <taxon>Panicodae</taxon>
        <taxon>Paniceae</taxon>
        <taxon>Panicinae</taxon>
        <taxon>Panicum</taxon>
        <taxon>Panicum sect. Hiantes</taxon>
    </lineage>
</organism>
<dbReference type="InterPro" id="IPR007750">
    <property type="entry name" value="DUF674"/>
</dbReference>
<dbReference type="PANTHER" id="PTHR33103:SF19">
    <property type="entry name" value="OS09G0544700 PROTEIN"/>
    <property type="match status" value="1"/>
</dbReference>
<evidence type="ECO:0000313" key="2">
    <source>
        <dbReference type="EMBL" id="KAG2595589.1"/>
    </source>
</evidence>
<dbReference type="Proteomes" id="UP000823388">
    <property type="component" value="Chromosome 5K"/>
</dbReference>
<accession>A0A8T0SET4</accession>
<name>A0A8T0SET4_PANVG</name>
<dbReference type="Pfam" id="PF05056">
    <property type="entry name" value="DUF674"/>
    <property type="match status" value="1"/>
</dbReference>
<dbReference type="EMBL" id="CM029045">
    <property type="protein sequence ID" value="KAG2595585.1"/>
    <property type="molecule type" value="Genomic_DNA"/>
</dbReference>